<dbReference type="PANTHER" id="PTHR11102:SF160">
    <property type="entry name" value="ERAD-ASSOCIATED E3 UBIQUITIN-PROTEIN LIGASE COMPONENT HRD3"/>
    <property type="match status" value="1"/>
</dbReference>
<dbReference type="InterPro" id="IPR000157">
    <property type="entry name" value="TIR_dom"/>
</dbReference>
<evidence type="ECO:0000313" key="2">
    <source>
        <dbReference type="EMBL" id="MFC3202126.1"/>
    </source>
</evidence>
<dbReference type="RefSeq" id="WP_123327107.1">
    <property type="nucleotide sequence ID" value="NZ_JBHRSX010000018.1"/>
</dbReference>
<dbReference type="Gene3D" id="3.40.50.10140">
    <property type="entry name" value="Toll/interleukin-1 receptor homology (TIR) domain"/>
    <property type="match status" value="1"/>
</dbReference>
<comment type="caution">
    <text evidence="2">The sequence shown here is derived from an EMBL/GenBank/DDBJ whole genome shotgun (WGS) entry which is preliminary data.</text>
</comment>
<dbReference type="SUPFAM" id="SSF81901">
    <property type="entry name" value="HCP-like"/>
    <property type="match status" value="2"/>
</dbReference>
<reference evidence="3" key="1">
    <citation type="journal article" date="2019" name="Int. J. Syst. Evol. Microbiol.">
        <title>The Global Catalogue of Microorganisms (GCM) 10K type strain sequencing project: providing services to taxonomists for standard genome sequencing and annotation.</title>
        <authorList>
            <consortium name="The Broad Institute Genomics Platform"/>
            <consortium name="The Broad Institute Genome Sequencing Center for Infectious Disease"/>
            <person name="Wu L."/>
            <person name="Ma J."/>
        </authorList>
    </citation>
    <scope>NUCLEOTIDE SEQUENCE [LARGE SCALE GENOMIC DNA]</scope>
    <source>
        <strain evidence="3">KCTC 52449</strain>
    </source>
</reference>
<dbReference type="EMBL" id="JBHRSX010000018">
    <property type="protein sequence ID" value="MFC3202126.1"/>
    <property type="molecule type" value="Genomic_DNA"/>
</dbReference>
<dbReference type="Pfam" id="PF08238">
    <property type="entry name" value="Sel1"/>
    <property type="match status" value="3"/>
</dbReference>
<accession>A0ABV7JW08</accession>
<sequence length="949" mass="109194">MVPGTNNINFWNEIVVKYDCFVSYRKGNDSTIASDIAAHLQRLGFNVFIDSSELLPGEFSPQLESSIKEATYVVALFTLDYVERIEQGHDFNHNFIVEELNWAINSQHCTLMPVIVGMDTKEVFERCEPYAKNLSDYQAFCFNEPLPEDFYRDISDEILKLERKRYKQKDQSSEAQSELPADESPEDIYHKFRLPWPTNEALAYKAALEDKIVKLDIEHVHLALFYISGRFGIKIDNQKAIEYLQAAAGRGCKEALFELGLLYHYGDTNLGINEEKACGLYLQAYEKGCVEAVFQLSYLFDTEIENIQCPTAFLKQKYNVAVENPYDKIIQALGEKFSELNSAQQFGYLAYHTWPSGMSEQAQEQFSKLQESYFIPTLRYFGVCFLYGSAKNKHFQQNIELGLKMLAKAETMGCCHARYILAEFHLNSEFKDCGVIQSREVAFREHTENIELGYYDSAYAVYWEATNTKNCPYDEKTAFNWLKIGADDGNALCLNQIIKSYLNIKTCDIALYVDVENTNYGESWELKENSIQGIKSLVWYVLKNERLQYNQSFLDRLLKLFASAAWTSSNTEILGQELQNIKAIAFKRTSTDDYSLDNTAVYLWLLCLQTSDSRSHELIKQFGVPLRNKLFLEALESNWYRLTFIFDAKFVFILNTAAQGSNLLAKNWLASVLLGFANIELFRWVKNVIKEPLDVALKLLNVLVDNKADNGTLMLINNYSAPSERIRGKTLTAIKPNRELSVKGLYSLIELRRFIEAMNNEMHTQQAGPRQLVESYCQFSFTHLSWWTSINAPELGEEKTLWNWHFKFAKYVKVRVTHPNMLSLIAVCNTHIILRLSQNKNDVHKRINTNVLSLSRPGTMKPWLDEMYQFSLPVTIIRLINYHEQTGLITNKAFGHVLNLLNHLIDSSGSSVMQKGNFPGCMERINLLVSKETDIDQEIVRELQSKFAE</sequence>
<keyword evidence="3" id="KW-1185">Reference proteome</keyword>
<dbReference type="Pfam" id="PF13676">
    <property type="entry name" value="TIR_2"/>
    <property type="match status" value="1"/>
</dbReference>
<dbReference type="PROSITE" id="PS50104">
    <property type="entry name" value="TIR"/>
    <property type="match status" value="1"/>
</dbReference>
<feature type="domain" description="TIR" evidence="1">
    <location>
        <begin position="16"/>
        <end position="158"/>
    </location>
</feature>
<dbReference type="Proteomes" id="UP001595477">
    <property type="component" value="Unassembled WGS sequence"/>
</dbReference>
<organism evidence="2 3">
    <name type="scientific">Alteromonas oceani</name>
    <dbReference type="NCBI Taxonomy" id="2071609"/>
    <lineage>
        <taxon>Bacteria</taxon>
        <taxon>Pseudomonadati</taxon>
        <taxon>Pseudomonadota</taxon>
        <taxon>Gammaproteobacteria</taxon>
        <taxon>Alteromonadales</taxon>
        <taxon>Alteromonadaceae</taxon>
        <taxon>Alteromonas/Salinimonas group</taxon>
        <taxon>Alteromonas</taxon>
    </lineage>
</organism>
<name>A0ABV7JW08_9ALTE</name>
<protein>
    <submittedName>
        <fullName evidence="2">TIR domain-containing protein</fullName>
    </submittedName>
</protein>
<dbReference type="PANTHER" id="PTHR11102">
    <property type="entry name" value="SEL-1-LIKE PROTEIN"/>
    <property type="match status" value="1"/>
</dbReference>
<dbReference type="InterPro" id="IPR035897">
    <property type="entry name" value="Toll_tir_struct_dom_sf"/>
</dbReference>
<dbReference type="InterPro" id="IPR050767">
    <property type="entry name" value="Sel1_AlgK"/>
</dbReference>
<proteinExistence type="predicted"/>
<dbReference type="InterPro" id="IPR011990">
    <property type="entry name" value="TPR-like_helical_dom_sf"/>
</dbReference>
<evidence type="ECO:0000313" key="3">
    <source>
        <dbReference type="Proteomes" id="UP001595477"/>
    </source>
</evidence>
<dbReference type="Gene3D" id="1.25.40.10">
    <property type="entry name" value="Tetratricopeptide repeat domain"/>
    <property type="match status" value="1"/>
</dbReference>
<dbReference type="InterPro" id="IPR006597">
    <property type="entry name" value="Sel1-like"/>
</dbReference>
<gene>
    <name evidence="2" type="ORF">ACFOEW_09890</name>
</gene>
<evidence type="ECO:0000259" key="1">
    <source>
        <dbReference type="PROSITE" id="PS50104"/>
    </source>
</evidence>
<dbReference type="SUPFAM" id="SSF52200">
    <property type="entry name" value="Toll/Interleukin receptor TIR domain"/>
    <property type="match status" value="1"/>
</dbReference>
<dbReference type="SMART" id="SM00671">
    <property type="entry name" value="SEL1"/>
    <property type="match status" value="2"/>
</dbReference>